<dbReference type="OrthoDB" id="9802328at2"/>
<dbReference type="eggNOG" id="COG0436">
    <property type="taxonomic scope" value="Bacteria"/>
</dbReference>
<feature type="domain" description="Aminotransferase class I/classII large" evidence="5">
    <location>
        <begin position="32"/>
        <end position="381"/>
    </location>
</feature>
<dbReference type="SUPFAM" id="SSF53383">
    <property type="entry name" value="PLP-dependent transferases"/>
    <property type="match status" value="1"/>
</dbReference>
<dbReference type="InterPro" id="IPR015422">
    <property type="entry name" value="PyrdxlP-dep_Trfase_small"/>
</dbReference>
<evidence type="ECO:0000313" key="7">
    <source>
        <dbReference type="Proteomes" id="UP000181976"/>
    </source>
</evidence>
<dbReference type="AlphaFoldDB" id="A0A1I2FJ42"/>
<dbReference type="EC" id="2.6.1.-" evidence="4"/>
<dbReference type="InterPro" id="IPR015424">
    <property type="entry name" value="PyrdxlP-dep_Trfase"/>
</dbReference>
<dbReference type="STRING" id="385682.SAMN05444380_1304"/>
<dbReference type="CDD" id="cd00609">
    <property type="entry name" value="AAT_like"/>
    <property type="match status" value="1"/>
</dbReference>
<accession>A0A1I2FJ42</accession>
<dbReference type="Pfam" id="PF00155">
    <property type="entry name" value="Aminotran_1_2"/>
    <property type="match status" value="1"/>
</dbReference>
<evidence type="ECO:0000256" key="3">
    <source>
        <dbReference type="ARBA" id="ARBA00022679"/>
    </source>
</evidence>
<comment type="similarity">
    <text evidence="4">Belongs to the class-I pyridoxal-phosphate-dependent aminotransferase family.</text>
</comment>
<dbReference type="PANTHER" id="PTHR42832">
    <property type="entry name" value="AMINO ACID AMINOTRANSFERASE"/>
    <property type="match status" value="1"/>
</dbReference>
<dbReference type="InterPro" id="IPR015421">
    <property type="entry name" value="PyrdxlP-dep_Trfase_major"/>
</dbReference>
<evidence type="ECO:0000256" key="1">
    <source>
        <dbReference type="ARBA" id="ARBA00001933"/>
    </source>
</evidence>
<dbReference type="RefSeq" id="WP_010528795.1">
    <property type="nucleotide sequence ID" value="NZ_AFSL01000097.1"/>
</dbReference>
<name>A0A1I2FJ42_9BACT</name>
<dbReference type="FunCoup" id="A0A1I2FJ42">
    <property type="interactions" value="114"/>
</dbReference>
<dbReference type="Gene3D" id="3.40.640.10">
    <property type="entry name" value="Type I PLP-dependent aspartate aminotransferase-like (Major domain)"/>
    <property type="match status" value="1"/>
</dbReference>
<dbReference type="Gene3D" id="3.90.1150.10">
    <property type="entry name" value="Aspartate Aminotransferase, domain 1"/>
    <property type="match status" value="1"/>
</dbReference>
<evidence type="ECO:0000256" key="4">
    <source>
        <dbReference type="RuleBase" id="RU000481"/>
    </source>
</evidence>
<organism evidence="6 7">
    <name type="scientific">Thermophagus xiamenensis</name>
    <dbReference type="NCBI Taxonomy" id="385682"/>
    <lineage>
        <taxon>Bacteria</taxon>
        <taxon>Pseudomonadati</taxon>
        <taxon>Bacteroidota</taxon>
        <taxon>Bacteroidia</taxon>
        <taxon>Marinilabiliales</taxon>
        <taxon>Marinilabiliaceae</taxon>
        <taxon>Thermophagus</taxon>
    </lineage>
</organism>
<dbReference type="PROSITE" id="PS00105">
    <property type="entry name" value="AA_TRANSFER_CLASS_1"/>
    <property type="match status" value="1"/>
</dbReference>
<dbReference type="EMBL" id="FONA01000030">
    <property type="protein sequence ID" value="SFF04788.1"/>
    <property type="molecule type" value="Genomic_DNA"/>
</dbReference>
<evidence type="ECO:0000256" key="2">
    <source>
        <dbReference type="ARBA" id="ARBA00022576"/>
    </source>
</evidence>
<dbReference type="InParanoid" id="A0A1I2FJ42"/>
<dbReference type="InterPro" id="IPR004839">
    <property type="entry name" value="Aminotransferase_I/II_large"/>
</dbReference>
<keyword evidence="7" id="KW-1185">Reference proteome</keyword>
<keyword evidence="2 4" id="KW-0032">Aminotransferase</keyword>
<sequence>MVTPAQRINQVKEYYFSLKLKEIARMNAEGKEVINLGIGNPDQPPAPEVLEILNTTSLRSDVHGYQSYIGIPTLRQSFSKWYKRFYGVALDPEREILPLMGSKEGIMHISMAFLNPGDEVLVPNPGYPTYASVSQIVGAKIISYDLQEDKGWHPNLKALEEKDLSNVKLMWVNYPNMPTGAPANSKLFEDLIAFGKRHHIIICNDNPYSFILNDNPQSILSVPGAKDIAIELNSLSKSHNMAGWRVGMAASNPQFIEYILRIKSNMDSGMFRPLQEAAAKALSLSDDWYQQVNRVYKNRKKLVLEILKSLQCTWQENQSGMFVWAKIPAHYSSAKELSDKILYDAHVFITPGFIFGSGGERYIRISLCTPEDKLKESLNRIKNHITK</sequence>
<proteinExistence type="inferred from homology"/>
<gene>
    <name evidence="6" type="ORF">SAMN05444380_1304</name>
</gene>
<protein>
    <recommendedName>
        <fullName evidence="4">Aminotransferase</fullName>
        <ecNumber evidence="4">2.6.1.-</ecNumber>
    </recommendedName>
</protein>
<dbReference type="InterPro" id="IPR050881">
    <property type="entry name" value="LL-DAP_aminotransferase"/>
</dbReference>
<dbReference type="InterPro" id="IPR004838">
    <property type="entry name" value="NHTrfase_class1_PyrdxlP-BS"/>
</dbReference>
<evidence type="ECO:0000259" key="5">
    <source>
        <dbReference type="Pfam" id="PF00155"/>
    </source>
</evidence>
<dbReference type="PANTHER" id="PTHR42832:SF3">
    <property type="entry name" value="L-GLUTAMINE--4-(METHYLSULFANYL)-2-OXOBUTANOATE AMINOTRANSFERASE"/>
    <property type="match status" value="1"/>
</dbReference>
<dbReference type="GO" id="GO:0008483">
    <property type="term" value="F:transaminase activity"/>
    <property type="evidence" value="ECO:0007669"/>
    <property type="project" value="UniProtKB-KW"/>
</dbReference>
<reference evidence="6 7" key="1">
    <citation type="submission" date="2016-10" db="EMBL/GenBank/DDBJ databases">
        <authorList>
            <person name="de Groot N.N."/>
        </authorList>
    </citation>
    <scope>NUCLEOTIDE SEQUENCE [LARGE SCALE GENOMIC DNA]</scope>
    <source>
        <strain evidence="6 7">DSM 19012</strain>
    </source>
</reference>
<comment type="cofactor">
    <cofactor evidence="1 4">
        <name>pyridoxal 5'-phosphate</name>
        <dbReference type="ChEBI" id="CHEBI:597326"/>
    </cofactor>
</comment>
<dbReference type="Proteomes" id="UP000181976">
    <property type="component" value="Unassembled WGS sequence"/>
</dbReference>
<dbReference type="GO" id="GO:0030170">
    <property type="term" value="F:pyridoxal phosphate binding"/>
    <property type="evidence" value="ECO:0007669"/>
    <property type="project" value="InterPro"/>
</dbReference>
<keyword evidence="3 4" id="KW-0808">Transferase</keyword>
<evidence type="ECO:0000313" key="6">
    <source>
        <dbReference type="EMBL" id="SFF04788.1"/>
    </source>
</evidence>